<gene>
    <name evidence="9" type="ORF">FCC1311_066772</name>
</gene>
<evidence type="ECO:0000313" key="10">
    <source>
        <dbReference type="Proteomes" id="UP000241890"/>
    </source>
</evidence>
<feature type="domain" description="Cyclic nucleotide-binding" evidence="8">
    <location>
        <begin position="462"/>
        <end position="511"/>
    </location>
</feature>
<evidence type="ECO:0000313" key="9">
    <source>
        <dbReference type="EMBL" id="GBG30458.1"/>
    </source>
</evidence>
<evidence type="ECO:0000256" key="5">
    <source>
        <dbReference type="ARBA" id="ARBA00023065"/>
    </source>
</evidence>
<comment type="subcellular location">
    <subcellularLocation>
        <location evidence="1">Membrane</location>
        <topology evidence="1">Multi-pass membrane protein</topology>
    </subcellularLocation>
</comment>
<proteinExistence type="predicted"/>
<feature type="transmembrane region" description="Helical" evidence="7">
    <location>
        <begin position="149"/>
        <end position="169"/>
    </location>
</feature>
<dbReference type="PROSITE" id="PS50042">
    <property type="entry name" value="CNMP_BINDING_3"/>
    <property type="match status" value="1"/>
</dbReference>
<feature type="transmembrane region" description="Helical" evidence="7">
    <location>
        <begin position="221"/>
        <end position="243"/>
    </location>
</feature>
<keyword evidence="6 7" id="KW-0472">Membrane</keyword>
<feature type="transmembrane region" description="Helical" evidence="7">
    <location>
        <begin position="181"/>
        <end position="201"/>
    </location>
</feature>
<dbReference type="PANTHER" id="PTHR10217:SF435">
    <property type="entry name" value="POTASSIUM VOLTAGE-GATED CHANNEL PROTEIN EAG"/>
    <property type="match status" value="1"/>
</dbReference>
<feature type="transmembrane region" description="Helical" evidence="7">
    <location>
        <begin position="264"/>
        <end position="287"/>
    </location>
</feature>
<dbReference type="FunFam" id="1.10.287.70:FF:000123">
    <property type="entry name" value="Potassium channel KAT3"/>
    <property type="match status" value="1"/>
</dbReference>
<dbReference type="Gene3D" id="2.60.120.10">
    <property type="entry name" value="Jelly Rolls"/>
    <property type="match status" value="1"/>
</dbReference>
<dbReference type="EMBL" id="BEYU01000076">
    <property type="protein sequence ID" value="GBG30458.1"/>
    <property type="molecule type" value="Genomic_DNA"/>
</dbReference>
<name>A0A2R5GL44_9STRA</name>
<dbReference type="OrthoDB" id="426293at2759"/>
<dbReference type="Gene3D" id="1.10.287.70">
    <property type="match status" value="1"/>
</dbReference>
<dbReference type="InterPro" id="IPR005821">
    <property type="entry name" value="Ion_trans_dom"/>
</dbReference>
<evidence type="ECO:0000256" key="3">
    <source>
        <dbReference type="ARBA" id="ARBA00022692"/>
    </source>
</evidence>
<dbReference type="CDD" id="cd00038">
    <property type="entry name" value="CAP_ED"/>
    <property type="match status" value="1"/>
</dbReference>
<dbReference type="InterPro" id="IPR014710">
    <property type="entry name" value="RmlC-like_jellyroll"/>
</dbReference>
<evidence type="ECO:0000256" key="4">
    <source>
        <dbReference type="ARBA" id="ARBA00022989"/>
    </source>
</evidence>
<evidence type="ECO:0000256" key="7">
    <source>
        <dbReference type="SAM" id="Phobius"/>
    </source>
</evidence>
<keyword evidence="10" id="KW-1185">Reference proteome</keyword>
<reference evidence="9 10" key="1">
    <citation type="submission" date="2017-12" db="EMBL/GenBank/DDBJ databases">
        <title>Sequencing, de novo assembly and annotation of complete genome of a new Thraustochytrid species, strain FCC1311.</title>
        <authorList>
            <person name="Sedici K."/>
            <person name="Godart F."/>
            <person name="Aiese Cigliano R."/>
            <person name="Sanseverino W."/>
            <person name="Barakat M."/>
            <person name="Ortet P."/>
            <person name="Marechal E."/>
            <person name="Cagnac O."/>
            <person name="Amato A."/>
        </authorList>
    </citation>
    <scope>NUCLEOTIDE SEQUENCE [LARGE SCALE GENOMIC DNA]</scope>
</reference>
<dbReference type="InParanoid" id="A0A2R5GL44"/>
<dbReference type="GO" id="GO:0005886">
    <property type="term" value="C:plasma membrane"/>
    <property type="evidence" value="ECO:0007669"/>
    <property type="project" value="TreeGrafter"/>
</dbReference>
<keyword evidence="3 7" id="KW-0812">Transmembrane</keyword>
<organism evidence="9 10">
    <name type="scientific">Hondaea fermentalgiana</name>
    <dbReference type="NCBI Taxonomy" id="2315210"/>
    <lineage>
        <taxon>Eukaryota</taxon>
        <taxon>Sar</taxon>
        <taxon>Stramenopiles</taxon>
        <taxon>Bigyra</taxon>
        <taxon>Labyrinthulomycetes</taxon>
        <taxon>Thraustochytrida</taxon>
        <taxon>Thraustochytriidae</taxon>
        <taxon>Hondaea</taxon>
    </lineage>
</organism>
<accession>A0A2R5GL44</accession>
<dbReference type="Proteomes" id="UP000241890">
    <property type="component" value="Unassembled WGS sequence"/>
</dbReference>
<keyword evidence="4 7" id="KW-1133">Transmembrane helix</keyword>
<dbReference type="InterPro" id="IPR000595">
    <property type="entry name" value="cNMP-bd_dom"/>
</dbReference>
<dbReference type="GO" id="GO:0005249">
    <property type="term" value="F:voltage-gated potassium channel activity"/>
    <property type="evidence" value="ECO:0007669"/>
    <property type="project" value="TreeGrafter"/>
</dbReference>
<evidence type="ECO:0000256" key="2">
    <source>
        <dbReference type="ARBA" id="ARBA00022448"/>
    </source>
</evidence>
<comment type="caution">
    <text evidence="9">The sequence shown here is derived from an EMBL/GenBank/DDBJ whole genome shotgun (WGS) entry which is preliminary data.</text>
</comment>
<evidence type="ECO:0000259" key="8">
    <source>
        <dbReference type="PROSITE" id="PS50042"/>
    </source>
</evidence>
<dbReference type="SUPFAM" id="SSF81324">
    <property type="entry name" value="Voltage-gated potassium channels"/>
    <property type="match status" value="1"/>
</dbReference>
<evidence type="ECO:0000256" key="6">
    <source>
        <dbReference type="ARBA" id="ARBA00023136"/>
    </source>
</evidence>
<keyword evidence="2" id="KW-0813">Transport</keyword>
<dbReference type="PANTHER" id="PTHR10217">
    <property type="entry name" value="VOLTAGE AND LIGAND GATED POTASSIUM CHANNEL"/>
    <property type="match status" value="1"/>
</dbReference>
<dbReference type="InterPro" id="IPR050818">
    <property type="entry name" value="KCNH_animal-type"/>
</dbReference>
<dbReference type="Gene3D" id="1.10.287.630">
    <property type="entry name" value="Helix hairpin bin"/>
    <property type="match status" value="1"/>
</dbReference>
<dbReference type="Pfam" id="PF00520">
    <property type="entry name" value="Ion_trans"/>
    <property type="match status" value="1"/>
</dbReference>
<keyword evidence="5" id="KW-0406">Ion transport</keyword>
<dbReference type="GO" id="GO:0042391">
    <property type="term" value="P:regulation of membrane potential"/>
    <property type="evidence" value="ECO:0007669"/>
    <property type="project" value="TreeGrafter"/>
</dbReference>
<protein>
    <submittedName>
        <fullName evidence="9">Potassium voltage-gated channel protein eag</fullName>
    </submittedName>
</protein>
<evidence type="ECO:0000256" key="1">
    <source>
        <dbReference type="ARBA" id="ARBA00004141"/>
    </source>
</evidence>
<sequence>MQKETVVNMKHASAPQVAWDENIDSSLKREEQFVSESISTAKPAADVVKMIRQPSNVSRGSRTSHMMASRKISPLGEANLHASTKRKLSALADKVADRRVSEQILTKLERVADEDAVLRKASLQASEPSSPFSRFLISPSGLFRNRWDIVVIVALLVVSIVTPFEVSFLQSPNIGLTVLNRSIDVIFCIDIFLNFITPFQAPSGSWMYDHPSIAFHYMRSWFLIDLVSVLPFEMVRMIRLIRLTKLLRIFRASRVLKRWETHMSINYGTLTLCKFVLYMLLLSHWLACLFRLVARKTGSGGLGEGDDVEFATESWVEAYFGDRPVNIGEEYNAALYWAVMTVTTIGYGDVVPKTTLERWVAIIAMMVGGAAYAYIVGSVCGLVASMGEITAHLHRKIDDINVYMDEQNLPNDLRIKVRGYFHYTAKQYRNEHYRQLLHEMSPEMRDEIFRRVNAKWVVLLPFIHCASEFERRAFVTALGAALVHGIFPPQERIIRPGEISLELYIIERGVIMMNKSYFTQPEAIELDDDMPGTGSASEQSSDTQRIRQVDLSSTLSAAEKVILTRGDTIGEDMIMTNARRRYHCLSCTFVEVHKLSKKALMDIFKSEAFPETQRSFKRHVIKLAFRTKIVQVIKKLVNARKREAAATTDGINAPESGSVDLAQLQDEIVRVRKMVESIRDKIHSSELESSQSRRSKDLLLS</sequence>
<dbReference type="AlphaFoldDB" id="A0A2R5GL44"/>
<dbReference type="InterPro" id="IPR018490">
    <property type="entry name" value="cNMP-bd_dom_sf"/>
</dbReference>
<dbReference type="SUPFAM" id="SSF51206">
    <property type="entry name" value="cAMP-binding domain-like"/>
    <property type="match status" value="1"/>
</dbReference>
<feature type="transmembrane region" description="Helical" evidence="7">
    <location>
        <begin position="359"/>
        <end position="386"/>
    </location>
</feature>